<dbReference type="Pfam" id="PF07463">
    <property type="entry name" value="NUMOD4"/>
    <property type="match status" value="1"/>
</dbReference>
<comment type="caution">
    <text evidence="2">The sequence shown here is derived from an EMBL/GenBank/DDBJ whole genome shotgun (WGS) entry which is preliminary data.</text>
</comment>
<dbReference type="EMBL" id="MEVA01000006">
    <property type="protein sequence ID" value="OGC47693.1"/>
    <property type="molecule type" value="Genomic_DNA"/>
</dbReference>
<evidence type="ECO:0000313" key="2">
    <source>
        <dbReference type="EMBL" id="OGC47693.1"/>
    </source>
</evidence>
<dbReference type="SMART" id="SM00507">
    <property type="entry name" value="HNHc"/>
    <property type="match status" value="1"/>
</dbReference>
<sequence length="106" mass="12188">MQEEWRDILGFPGYKISNLGRVQGIRVPILKRLYSIRGGEYPFVDLRGRDAEGNLKRKISLIHILVAEAFLGPRPKGTLVHHKDHKRENACVSNLEYVTHVENSRL</sequence>
<dbReference type="STRING" id="1802617.A2886_02865"/>
<dbReference type="AlphaFoldDB" id="A0A1F4UU20"/>
<organism evidence="2 3">
    <name type="scientific">candidate division WWE3 bacterium RIFCSPHIGHO2_01_FULL_42_13</name>
    <dbReference type="NCBI Taxonomy" id="1802617"/>
    <lineage>
        <taxon>Bacteria</taxon>
        <taxon>Katanobacteria</taxon>
    </lineage>
</organism>
<protein>
    <recommendedName>
        <fullName evidence="1">HNH nuclease domain-containing protein</fullName>
    </recommendedName>
</protein>
<evidence type="ECO:0000259" key="1">
    <source>
        <dbReference type="SMART" id="SM00507"/>
    </source>
</evidence>
<dbReference type="InterPro" id="IPR010902">
    <property type="entry name" value="NUMOD4"/>
</dbReference>
<name>A0A1F4UU20_UNCKA</name>
<dbReference type="Pfam" id="PF13392">
    <property type="entry name" value="HNH_3"/>
    <property type="match status" value="1"/>
</dbReference>
<dbReference type="Gene3D" id="3.90.75.20">
    <property type="match status" value="1"/>
</dbReference>
<dbReference type="InterPro" id="IPR044925">
    <property type="entry name" value="His-Me_finger_sf"/>
</dbReference>
<dbReference type="InterPro" id="IPR003615">
    <property type="entry name" value="HNH_nuc"/>
</dbReference>
<gene>
    <name evidence="2" type="ORF">A2886_02865</name>
</gene>
<reference evidence="2 3" key="1">
    <citation type="journal article" date="2016" name="Nat. Commun.">
        <title>Thousands of microbial genomes shed light on interconnected biogeochemical processes in an aquifer system.</title>
        <authorList>
            <person name="Anantharaman K."/>
            <person name="Brown C.T."/>
            <person name="Hug L.A."/>
            <person name="Sharon I."/>
            <person name="Castelle C.J."/>
            <person name="Probst A.J."/>
            <person name="Thomas B.C."/>
            <person name="Singh A."/>
            <person name="Wilkins M.J."/>
            <person name="Karaoz U."/>
            <person name="Brodie E.L."/>
            <person name="Williams K.H."/>
            <person name="Hubbard S.S."/>
            <person name="Banfield J.F."/>
        </authorList>
    </citation>
    <scope>NUCLEOTIDE SEQUENCE [LARGE SCALE GENOMIC DNA]</scope>
</reference>
<dbReference type="SUPFAM" id="SSF54060">
    <property type="entry name" value="His-Me finger endonucleases"/>
    <property type="match status" value="1"/>
</dbReference>
<dbReference type="Proteomes" id="UP000176608">
    <property type="component" value="Unassembled WGS sequence"/>
</dbReference>
<feature type="domain" description="HNH nuclease" evidence="1">
    <location>
        <begin position="56"/>
        <end position="104"/>
    </location>
</feature>
<accession>A0A1F4UU20</accession>
<evidence type="ECO:0000313" key="3">
    <source>
        <dbReference type="Proteomes" id="UP000176608"/>
    </source>
</evidence>
<proteinExistence type="predicted"/>
<dbReference type="GO" id="GO:0016788">
    <property type="term" value="F:hydrolase activity, acting on ester bonds"/>
    <property type="evidence" value="ECO:0007669"/>
    <property type="project" value="InterPro"/>
</dbReference>